<dbReference type="InterPro" id="IPR036388">
    <property type="entry name" value="WH-like_DNA-bd_sf"/>
</dbReference>
<accession>A0A5J6NA10</accession>
<dbReference type="Pfam" id="PF00126">
    <property type="entry name" value="HTH_1"/>
    <property type="match status" value="1"/>
</dbReference>
<dbReference type="EMBL" id="CP042582">
    <property type="protein sequence ID" value="QEX24456.1"/>
    <property type="molecule type" value="Genomic_DNA"/>
</dbReference>
<comment type="similarity">
    <text evidence="1">Belongs to the LysR transcriptional regulatory family.</text>
</comment>
<evidence type="ECO:0000256" key="4">
    <source>
        <dbReference type="ARBA" id="ARBA00023159"/>
    </source>
</evidence>
<dbReference type="InterPro" id="IPR036390">
    <property type="entry name" value="WH_DNA-bd_sf"/>
</dbReference>
<evidence type="ECO:0000256" key="1">
    <source>
        <dbReference type="ARBA" id="ARBA00009437"/>
    </source>
</evidence>
<evidence type="ECO:0000256" key="3">
    <source>
        <dbReference type="ARBA" id="ARBA00023125"/>
    </source>
</evidence>
<keyword evidence="4" id="KW-0010">Activator</keyword>
<gene>
    <name evidence="7" type="ORF">FRZ61_43970</name>
</gene>
<dbReference type="Pfam" id="PF03466">
    <property type="entry name" value="LysR_substrate"/>
    <property type="match status" value="1"/>
</dbReference>
<sequence>MEINDLRYFIRAVELESISRAADALGITQPALSRQIRELENELKQPLLVRTGRGVQPTDAGRRFATEAARILEEVDALPRSLRSSNSSPTGVVSLAMPASIANGLLPRLYAVLGREFPGIHLKVSEAVSSTSAEWLRNRTVDLAIQYERADIGNLHADKLIDEPLCLISAPGRELTAAPCIDFATIEQIELILPSRDSGLRRMLEFDAARLGLKLHISVEIDSVSAMKNLVAAGLGHTILPQFSVLAEVAAGLMVAKMIGAPRLTRGLVIARLAHRTPSLAMLTVIQAIRDVMDQYVFGPR</sequence>
<dbReference type="FunFam" id="1.10.10.10:FF:000001">
    <property type="entry name" value="LysR family transcriptional regulator"/>
    <property type="match status" value="1"/>
</dbReference>
<evidence type="ECO:0000313" key="7">
    <source>
        <dbReference type="EMBL" id="QEX24456.1"/>
    </source>
</evidence>
<dbReference type="PROSITE" id="PS50931">
    <property type="entry name" value="HTH_LYSR"/>
    <property type="match status" value="1"/>
</dbReference>
<dbReference type="Proteomes" id="UP000325797">
    <property type="component" value="Chromosome"/>
</dbReference>
<evidence type="ECO:0000313" key="8">
    <source>
        <dbReference type="Proteomes" id="UP000325797"/>
    </source>
</evidence>
<dbReference type="GO" id="GO:2000142">
    <property type="term" value="P:regulation of DNA-templated transcription initiation"/>
    <property type="evidence" value="ECO:0007669"/>
    <property type="project" value="TreeGrafter"/>
</dbReference>
<dbReference type="PANTHER" id="PTHR30293:SF0">
    <property type="entry name" value="NITROGEN ASSIMILATION REGULATORY PROTEIN NAC"/>
    <property type="match status" value="1"/>
</dbReference>
<organism evidence="7 8">
    <name type="scientific">Hypericibacter adhaerens</name>
    <dbReference type="NCBI Taxonomy" id="2602016"/>
    <lineage>
        <taxon>Bacteria</taxon>
        <taxon>Pseudomonadati</taxon>
        <taxon>Pseudomonadota</taxon>
        <taxon>Alphaproteobacteria</taxon>
        <taxon>Rhodospirillales</taxon>
        <taxon>Dongiaceae</taxon>
        <taxon>Hypericibacter</taxon>
    </lineage>
</organism>
<dbReference type="PANTHER" id="PTHR30293">
    <property type="entry name" value="TRANSCRIPTIONAL REGULATORY PROTEIN NAC-RELATED"/>
    <property type="match status" value="1"/>
</dbReference>
<protein>
    <submittedName>
        <fullName evidence="7">Transcriptional regulator</fullName>
    </submittedName>
</protein>
<reference evidence="7 8" key="1">
    <citation type="submission" date="2019-08" db="EMBL/GenBank/DDBJ databases">
        <title>Hyperibacter terrae gen. nov., sp. nov. and Hyperibacter viscosus sp. nov., two new members in the family Rhodospirillaceae isolated from the rhizosphere of Hypericum perforatum.</title>
        <authorList>
            <person name="Noviana Z."/>
        </authorList>
    </citation>
    <scope>NUCLEOTIDE SEQUENCE [LARGE SCALE GENOMIC DNA]</scope>
    <source>
        <strain evidence="7 8">R5959</strain>
    </source>
</reference>
<keyword evidence="8" id="KW-1185">Reference proteome</keyword>
<dbReference type="Gene3D" id="1.10.10.10">
    <property type="entry name" value="Winged helix-like DNA-binding domain superfamily/Winged helix DNA-binding domain"/>
    <property type="match status" value="1"/>
</dbReference>
<dbReference type="KEGG" id="hadh:FRZ61_43970"/>
<evidence type="ECO:0000256" key="5">
    <source>
        <dbReference type="ARBA" id="ARBA00023163"/>
    </source>
</evidence>
<keyword evidence="5" id="KW-0804">Transcription</keyword>
<dbReference type="RefSeq" id="WP_151119734.1">
    <property type="nucleotide sequence ID" value="NZ_CP042582.1"/>
</dbReference>
<dbReference type="InterPro" id="IPR000847">
    <property type="entry name" value="LysR_HTH_N"/>
</dbReference>
<dbReference type="Gene3D" id="3.40.190.290">
    <property type="match status" value="1"/>
</dbReference>
<dbReference type="PRINTS" id="PR00039">
    <property type="entry name" value="HTHLYSR"/>
</dbReference>
<proteinExistence type="inferred from homology"/>
<evidence type="ECO:0000256" key="2">
    <source>
        <dbReference type="ARBA" id="ARBA00023015"/>
    </source>
</evidence>
<feature type="domain" description="HTH lysR-type" evidence="6">
    <location>
        <begin position="1"/>
        <end position="58"/>
    </location>
</feature>
<dbReference type="SUPFAM" id="SSF46785">
    <property type="entry name" value="Winged helix' DNA-binding domain"/>
    <property type="match status" value="1"/>
</dbReference>
<dbReference type="AlphaFoldDB" id="A0A5J6NA10"/>
<name>A0A5J6NA10_9PROT</name>
<dbReference type="SUPFAM" id="SSF53850">
    <property type="entry name" value="Periplasmic binding protein-like II"/>
    <property type="match status" value="1"/>
</dbReference>
<dbReference type="GO" id="GO:0003677">
    <property type="term" value="F:DNA binding"/>
    <property type="evidence" value="ECO:0007669"/>
    <property type="project" value="UniProtKB-KW"/>
</dbReference>
<evidence type="ECO:0000259" key="6">
    <source>
        <dbReference type="PROSITE" id="PS50931"/>
    </source>
</evidence>
<dbReference type="GO" id="GO:0003700">
    <property type="term" value="F:DNA-binding transcription factor activity"/>
    <property type="evidence" value="ECO:0007669"/>
    <property type="project" value="InterPro"/>
</dbReference>
<dbReference type="OrthoDB" id="8479357at2"/>
<keyword evidence="2" id="KW-0805">Transcription regulation</keyword>
<keyword evidence="3" id="KW-0238">DNA-binding</keyword>
<dbReference type="InterPro" id="IPR005119">
    <property type="entry name" value="LysR_subst-bd"/>
</dbReference>